<feature type="transmembrane region" description="Helical" evidence="1">
    <location>
        <begin position="21"/>
        <end position="41"/>
    </location>
</feature>
<evidence type="ECO:0000313" key="2">
    <source>
        <dbReference type="EMBL" id="KEZ20711.1"/>
    </source>
</evidence>
<keyword evidence="1" id="KW-0472">Membrane</keyword>
<dbReference type="EMBL" id="JAOCKX010000038">
    <property type="protein sequence ID" value="MDH2133653.1"/>
    <property type="molecule type" value="Genomic_DNA"/>
</dbReference>
<protein>
    <submittedName>
        <fullName evidence="2">Uncharacterized protein</fullName>
    </submittedName>
</protein>
<keyword evidence="1" id="KW-0812">Transmembrane</keyword>
<dbReference type="Proteomes" id="UP001162318">
    <property type="component" value="Unassembled WGS sequence"/>
</dbReference>
<accession>A0A084ERW9</accession>
<evidence type="ECO:0000313" key="3">
    <source>
        <dbReference type="EMBL" id="MDH2133653.1"/>
    </source>
</evidence>
<sequence>MPRKRKMRGGRRNPPGWFMPVVMAGLGAAGALLSIAMLGIVE</sequence>
<dbReference type="EMBL" id="JGVR01000003">
    <property type="protein sequence ID" value="KEZ20711.1"/>
    <property type="molecule type" value="Genomic_DNA"/>
</dbReference>
<gene>
    <name evidence="2" type="ORF">CP98_00752</name>
    <name evidence="3" type="ORF">N5J77_21185</name>
</gene>
<evidence type="ECO:0000313" key="4">
    <source>
        <dbReference type="Proteomes" id="UP000028534"/>
    </source>
</evidence>
<evidence type="ECO:0000256" key="1">
    <source>
        <dbReference type="SAM" id="Phobius"/>
    </source>
</evidence>
<keyword evidence="1" id="KW-1133">Transmembrane helix</keyword>
<dbReference type="AlphaFoldDB" id="A0A084ERW9"/>
<comment type="caution">
    <text evidence="2">The sequence shown here is derived from an EMBL/GenBank/DDBJ whole genome shotgun (WGS) entry which is preliminary data.</text>
</comment>
<organism evidence="2 4">
    <name type="scientific">Sphingobium yanoikuyae</name>
    <name type="common">Sphingomonas yanoikuyae</name>
    <dbReference type="NCBI Taxonomy" id="13690"/>
    <lineage>
        <taxon>Bacteria</taxon>
        <taxon>Pseudomonadati</taxon>
        <taxon>Pseudomonadota</taxon>
        <taxon>Alphaproteobacteria</taxon>
        <taxon>Sphingomonadales</taxon>
        <taxon>Sphingomonadaceae</taxon>
        <taxon>Sphingobium</taxon>
    </lineage>
</organism>
<dbReference type="Proteomes" id="UP000028534">
    <property type="component" value="Unassembled WGS sequence"/>
</dbReference>
<proteinExistence type="predicted"/>
<dbReference type="PATRIC" id="fig|13690.10.peg.779"/>
<dbReference type="GeneID" id="77083427"/>
<reference evidence="2 4" key="1">
    <citation type="submission" date="2014-03" db="EMBL/GenBank/DDBJ databases">
        <title>Genome sequence of Sphingobium yanoikuyae B1.</title>
        <authorList>
            <person name="Gan H.M."/>
            <person name="Gan H.Y."/>
            <person name="Savka M.A."/>
        </authorList>
    </citation>
    <scope>NUCLEOTIDE SEQUENCE [LARGE SCALE GENOMIC DNA]</scope>
    <source>
        <strain evidence="2 4">B1</strain>
    </source>
</reference>
<reference evidence="3" key="2">
    <citation type="submission" date="2022-09" db="EMBL/GenBank/DDBJ databases">
        <title>Intensive care unit water sources are persistently colonized with multi-drug resistant bacteria and are the site of extensive horizontal gene transfer of antibiotic resistance genes.</title>
        <authorList>
            <person name="Diorio-Toth L."/>
        </authorList>
    </citation>
    <scope>NUCLEOTIDE SEQUENCE</scope>
    <source>
        <strain evidence="3">GD03659</strain>
    </source>
</reference>
<dbReference type="RefSeq" id="WP_257211493.1">
    <property type="nucleotide sequence ID" value="NZ_CAIGKD010000007.1"/>
</dbReference>
<name>A0A084ERW9_SPHYA</name>